<comment type="caution">
    <text evidence="1">The sequence shown here is derived from an EMBL/GenBank/DDBJ whole genome shotgun (WGS) entry which is preliminary data.</text>
</comment>
<name>A0ABQ1I6N5_9ALTE</name>
<keyword evidence="2" id="KW-1185">Reference proteome</keyword>
<reference evidence="2" key="1">
    <citation type="journal article" date="2019" name="Int. J. Syst. Evol. Microbiol.">
        <title>The Global Catalogue of Microorganisms (GCM) 10K type strain sequencing project: providing services to taxonomists for standard genome sequencing and annotation.</title>
        <authorList>
            <consortium name="The Broad Institute Genomics Platform"/>
            <consortium name="The Broad Institute Genome Sequencing Center for Infectious Disease"/>
            <person name="Wu L."/>
            <person name="Ma J."/>
        </authorList>
    </citation>
    <scope>NUCLEOTIDE SEQUENCE [LARGE SCALE GENOMIC DNA]</scope>
    <source>
        <strain evidence="2">CGMCC 1.10131</strain>
    </source>
</reference>
<sequence>MILKNGYDISYQPQAFYTDSKQNYKDSYFKCEGDAARYVSSIVDYITNPIDSWRDNVELNKQQWDKQAKYQGTNIRQMCYPIAYPFVKDYEQFVSEYLSPLVAQNTDFLAREAEADRQAQIAHQQHEKEMARQRELEAEATYKADKEREAQLVREREAKKLEQAQRHAARLAAAVSRWEHLAPPSVLRQHLYYPDGLLTEQLWEMAIFLDRLNSKPSISLSRDSKTLVIRNSRSGENFKWTFEKVNTGITDIYLLTAWQIGFDTIRPEDRAYGHLLALYFAP</sequence>
<evidence type="ECO:0000313" key="1">
    <source>
        <dbReference type="EMBL" id="GGB22004.1"/>
    </source>
</evidence>
<protein>
    <submittedName>
        <fullName evidence="1">Uncharacterized protein</fullName>
    </submittedName>
</protein>
<evidence type="ECO:0000313" key="2">
    <source>
        <dbReference type="Proteomes" id="UP000651977"/>
    </source>
</evidence>
<organism evidence="1 2">
    <name type="scientific">Agarivorans gilvus</name>
    <dbReference type="NCBI Taxonomy" id="680279"/>
    <lineage>
        <taxon>Bacteria</taxon>
        <taxon>Pseudomonadati</taxon>
        <taxon>Pseudomonadota</taxon>
        <taxon>Gammaproteobacteria</taxon>
        <taxon>Alteromonadales</taxon>
        <taxon>Alteromonadaceae</taxon>
        <taxon>Agarivorans</taxon>
    </lineage>
</organism>
<dbReference type="EMBL" id="BMDY01000051">
    <property type="protein sequence ID" value="GGB22004.1"/>
    <property type="molecule type" value="Genomic_DNA"/>
</dbReference>
<dbReference type="Proteomes" id="UP000651977">
    <property type="component" value="Unassembled WGS sequence"/>
</dbReference>
<accession>A0ABQ1I6N5</accession>
<proteinExistence type="predicted"/>
<dbReference type="RefSeq" id="WP_055732124.1">
    <property type="nucleotide sequence ID" value="NZ_BMDY01000051.1"/>
</dbReference>
<gene>
    <name evidence="1" type="ORF">GCM10007414_39260</name>
</gene>